<accession>A0A451ABT0</accession>
<organism evidence="2">
    <name type="scientific">Candidatus Kentrum sp. TUN</name>
    <dbReference type="NCBI Taxonomy" id="2126343"/>
    <lineage>
        <taxon>Bacteria</taxon>
        <taxon>Pseudomonadati</taxon>
        <taxon>Pseudomonadota</taxon>
        <taxon>Gammaproteobacteria</taxon>
        <taxon>Candidatus Kentrum</taxon>
    </lineage>
</organism>
<proteinExistence type="predicted"/>
<reference evidence="2" key="1">
    <citation type="submission" date="2019-02" db="EMBL/GenBank/DDBJ databases">
        <authorList>
            <person name="Gruber-Vodicka R. H."/>
            <person name="Seah K. B. B."/>
        </authorList>
    </citation>
    <scope>NUCLEOTIDE SEQUENCE</scope>
    <source>
        <strain evidence="2">BECK_BY1</strain>
        <strain evidence="3">BECK_BY2</strain>
        <strain evidence="1">BECK_BY3</strain>
    </source>
</reference>
<dbReference type="EMBL" id="CAADFV010000271">
    <property type="protein sequence ID" value="VFK70602.1"/>
    <property type="molecule type" value="Genomic_DNA"/>
</dbReference>
<dbReference type="EMBL" id="CAADFX010000216">
    <property type="protein sequence ID" value="VFK63504.1"/>
    <property type="molecule type" value="Genomic_DNA"/>
</dbReference>
<dbReference type="EMBL" id="CAADFY010000273">
    <property type="protein sequence ID" value="VFK61831.1"/>
    <property type="molecule type" value="Genomic_DNA"/>
</dbReference>
<dbReference type="AlphaFoldDB" id="A0A451ABT0"/>
<name>A0A451ABT0_9GAMM</name>
<protein>
    <submittedName>
        <fullName evidence="2">Uncharacterized protein</fullName>
    </submittedName>
</protein>
<evidence type="ECO:0000313" key="2">
    <source>
        <dbReference type="EMBL" id="VFK63504.1"/>
    </source>
</evidence>
<evidence type="ECO:0000313" key="3">
    <source>
        <dbReference type="EMBL" id="VFK70602.1"/>
    </source>
</evidence>
<evidence type="ECO:0000313" key="1">
    <source>
        <dbReference type="EMBL" id="VFK61831.1"/>
    </source>
</evidence>
<sequence>MALFRILPVIENGMHDNFLTLDGIKYREGESSNHATTEVGIGYLIHFRKIDDVSQGSFHAIEKLETKPPPLHFIPFEGHLDIFFRFVRVANLHL</sequence>
<gene>
    <name evidence="2" type="ORF">BECKTUN1418D_GA0071000_12161</name>
    <name evidence="3" type="ORF">BECKTUN1418E_GA0071001_12714</name>
    <name evidence="1" type="ORF">BECKTUN1418F_GA0071002_12733</name>
</gene>